<proteinExistence type="predicted"/>
<name>A0ABN0UCD0_9ACTN</name>
<accession>A0ABN0UCD0</accession>
<feature type="signal peptide" evidence="2">
    <location>
        <begin position="1"/>
        <end position="24"/>
    </location>
</feature>
<reference evidence="3 4" key="1">
    <citation type="journal article" date="2019" name="Int. J. Syst. Evol. Microbiol.">
        <title>The Global Catalogue of Microorganisms (GCM) 10K type strain sequencing project: providing services to taxonomists for standard genome sequencing and annotation.</title>
        <authorList>
            <consortium name="The Broad Institute Genomics Platform"/>
            <consortium name="The Broad Institute Genome Sequencing Center for Infectious Disease"/>
            <person name="Wu L."/>
            <person name="Ma J."/>
        </authorList>
    </citation>
    <scope>NUCLEOTIDE SEQUENCE [LARGE SCALE GENOMIC DNA]</scope>
    <source>
        <strain evidence="3 4">JCM 10425</strain>
    </source>
</reference>
<dbReference type="Gene3D" id="3.40.50.1820">
    <property type="entry name" value="alpha/beta hydrolase"/>
    <property type="match status" value="1"/>
</dbReference>
<sequence length="389" mass="40459">MKRLLATLLLAVVAAVTPTAPASAAPPPQGPAGDAFYTPPSPLPAGADGDVIWWRQLPDNLINRGYLLLYRSRSATGAPIAVSGRVLVPKLAWRGPGPRPIVSVASGTRGIGDGCAPSKFQPDYEKPLLIDAMLRRGWAVAITDYEGLGTPGTHPYVVGRSEGRGVIDAVRASTRLPASGLTGGGPVAFSGYSQGGGGAAWAGELAPGYAPELNVVAIAAGGTPADLDAVATSLDGGIGFGFELLAALGLDAAYPELNLPAYLNDRGRALYQNQRDACVDQVLGYAFQHIADYTTTNPLATAAWQARLTENKLGSTPPRAPVFLFHGTHDEIIPLTQARTLRAQYCAAGVNVRWATFVGEHVSTLITSVPSVLAFLGDRFAGRPATGNC</sequence>
<evidence type="ECO:0000256" key="1">
    <source>
        <dbReference type="SAM" id="MobiDB-lite"/>
    </source>
</evidence>
<feature type="chain" id="PRO_5046177699" evidence="2">
    <location>
        <begin position="25"/>
        <end position="389"/>
    </location>
</feature>
<evidence type="ECO:0000313" key="4">
    <source>
        <dbReference type="Proteomes" id="UP001500967"/>
    </source>
</evidence>
<evidence type="ECO:0000313" key="3">
    <source>
        <dbReference type="EMBL" id="GAA0245927.1"/>
    </source>
</evidence>
<gene>
    <name evidence="3" type="ORF">GCM10009539_34120</name>
</gene>
<dbReference type="InterPro" id="IPR029058">
    <property type="entry name" value="AB_hydrolase_fold"/>
</dbReference>
<dbReference type="PANTHER" id="PTHR34853">
    <property type="match status" value="1"/>
</dbReference>
<dbReference type="InterPro" id="IPR005152">
    <property type="entry name" value="Lipase_secreted"/>
</dbReference>
<protein>
    <submittedName>
        <fullName evidence="3">Lipase family protein</fullName>
    </submittedName>
</protein>
<dbReference type="RefSeq" id="WP_344649816.1">
    <property type="nucleotide sequence ID" value="NZ_BAAAGX010000014.1"/>
</dbReference>
<dbReference type="Proteomes" id="UP001500967">
    <property type="component" value="Unassembled WGS sequence"/>
</dbReference>
<dbReference type="EMBL" id="BAAAGX010000014">
    <property type="protein sequence ID" value="GAA0245927.1"/>
    <property type="molecule type" value="Genomic_DNA"/>
</dbReference>
<comment type="caution">
    <text evidence="3">The sequence shown here is derived from an EMBL/GenBank/DDBJ whole genome shotgun (WGS) entry which is preliminary data.</text>
</comment>
<evidence type="ECO:0000256" key="2">
    <source>
        <dbReference type="SAM" id="SignalP"/>
    </source>
</evidence>
<keyword evidence="4" id="KW-1185">Reference proteome</keyword>
<dbReference type="Pfam" id="PF03583">
    <property type="entry name" value="LIP"/>
    <property type="match status" value="1"/>
</dbReference>
<organism evidence="3 4">
    <name type="scientific">Cryptosporangium japonicum</name>
    <dbReference type="NCBI Taxonomy" id="80872"/>
    <lineage>
        <taxon>Bacteria</taxon>
        <taxon>Bacillati</taxon>
        <taxon>Actinomycetota</taxon>
        <taxon>Actinomycetes</taxon>
        <taxon>Cryptosporangiales</taxon>
        <taxon>Cryptosporangiaceae</taxon>
        <taxon>Cryptosporangium</taxon>
    </lineage>
</organism>
<keyword evidence="2" id="KW-0732">Signal</keyword>
<dbReference type="PIRSF" id="PIRSF029171">
    <property type="entry name" value="Esterase_LipA"/>
    <property type="match status" value="1"/>
</dbReference>
<dbReference type="SUPFAM" id="SSF53474">
    <property type="entry name" value="alpha/beta-Hydrolases"/>
    <property type="match status" value="1"/>
</dbReference>
<dbReference type="PANTHER" id="PTHR34853:SF1">
    <property type="entry name" value="LIPASE 5"/>
    <property type="match status" value="1"/>
</dbReference>
<feature type="region of interest" description="Disordered" evidence="1">
    <location>
        <begin position="20"/>
        <end position="40"/>
    </location>
</feature>
<dbReference type="Gene3D" id="1.10.260.130">
    <property type="match status" value="1"/>
</dbReference>